<evidence type="ECO:0000313" key="2">
    <source>
        <dbReference type="RefSeq" id="XP_030380030.1"/>
    </source>
</evidence>
<dbReference type="CTD" id="35667"/>
<keyword evidence="1" id="KW-1185">Reference proteome</keyword>
<sequence>MLTAKIGKVVKILVCGMKGVGKTALIEQLVYGNINAETIFTQVVLTLAAEAAGKRSAYMTLPGYRVNKLSLDII</sequence>
<gene>
    <name evidence="2" type="primary">LOC115628181</name>
</gene>
<name>A0A6J2TWU2_DROLE</name>
<evidence type="ECO:0000313" key="1">
    <source>
        <dbReference type="Proteomes" id="UP000504634"/>
    </source>
</evidence>
<dbReference type="InterPro" id="IPR027417">
    <property type="entry name" value="P-loop_NTPase"/>
</dbReference>
<accession>A0A6J2TWU2</accession>
<dbReference type="GeneID" id="115628181"/>
<organism evidence="1 2">
    <name type="scientific">Drosophila lebanonensis</name>
    <name type="common">Fruit fly</name>
    <name type="synonym">Scaptodrosophila lebanonensis</name>
    <dbReference type="NCBI Taxonomy" id="7225"/>
    <lineage>
        <taxon>Eukaryota</taxon>
        <taxon>Metazoa</taxon>
        <taxon>Ecdysozoa</taxon>
        <taxon>Arthropoda</taxon>
        <taxon>Hexapoda</taxon>
        <taxon>Insecta</taxon>
        <taxon>Pterygota</taxon>
        <taxon>Neoptera</taxon>
        <taxon>Endopterygota</taxon>
        <taxon>Diptera</taxon>
        <taxon>Brachycera</taxon>
        <taxon>Muscomorpha</taxon>
        <taxon>Ephydroidea</taxon>
        <taxon>Drosophilidae</taxon>
        <taxon>Scaptodrosophila</taxon>
    </lineage>
</organism>
<dbReference type="Proteomes" id="UP000504634">
    <property type="component" value="Unplaced"/>
</dbReference>
<reference evidence="2" key="1">
    <citation type="submission" date="2025-08" db="UniProtKB">
        <authorList>
            <consortium name="RefSeq"/>
        </authorList>
    </citation>
    <scope>IDENTIFICATION</scope>
    <source>
        <strain evidence="2">11010-0011.00</strain>
        <tissue evidence="2">Whole body</tissue>
    </source>
</reference>
<dbReference type="Gene3D" id="3.40.50.300">
    <property type="entry name" value="P-loop containing nucleotide triphosphate hydrolases"/>
    <property type="match status" value="1"/>
</dbReference>
<dbReference type="SUPFAM" id="SSF52540">
    <property type="entry name" value="P-loop containing nucleoside triphosphate hydrolases"/>
    <property type="match status" value="1"/>
</dbReference>
<protein>
    <submittedName>
        <fullName evidence="2">NF-kappa-B inhibitor-interacting Ras-like protein isoform X2</fullName>
    </submittedName>
</protein>
<dbReference type="RefSeq" id="XP_030380030.1">
    <property type="nucleotide sequence ID" value="XM_030524170.1"/>
</dbReference>
<dbReference type="AlphaFoldDB" id="A0A6J2TWU2"/>
<proteinExistence type="predicted"/>